<keyword evidence="3" id="KW-1185">Reference proteome</keyword>
<organism evidence="2 3">
    <name type="scientific">Panaeolus cyanescens</name>
    <dbReference type="NCBI Taxonomy" id="181874"/>
    <lineage>
        <taxon>Eukaryota</taxon>
        <taxon>Fungi</taxon>
        <taxon>Dikarya</taxon>
        <taxon>Basidiomycota</taxon>
        <taxon>Agaricomycotina</taxon>
        <taxon>Agaricomycetes</taxon>
        <taxon>Agaricomycetidae</taxon>
        <taxon>Agaricales</taxon>
        <taxon>Agaricineae</taxon>
        <taxon>Galeropsidaceae</taxon>
        <taxon>Panaeolus</taxon>
    </lineage>
</organism>
<evidence type="ECO:0000313" key="2">
    <source>
        <dbReference type="EMBL" id="PPR07827.1"/>
    </source>
</evidence>
<dbReference type="PANTHER" id="PTHR28154">
    <property type="entry name" value="CELL WALL SYNTHESIS PROTEIN KNH1-RELATED"/>
    <property type="match status" value="1"/>
</dbReference>
<feature type="non-terminal residue" evidence="2">
    <location>
        <position position="1"/>
    </location>
</feature>
<dbReference type="Proteomes" id="UP000284842">
    <property type="component" value="Unassembled WGS sequence"/>
</dbReference>
<dbReference type="InParanoid" id="A0A409YXU2"/>
<sequence>TSLQTINASIDVSTESQLTFTVDPSIGPDSGEYFIRFESLNLKDADAPQFPALAFSAKFTLNQMTGTFSDAVKAQIAGQSTAPLAGATASSASRPATTAASARATTAASTTPTPSASQGAAVNNRAGWAGIALGAVVGAMMF</sequence>
<dbReference type="InterPro" id="IPR045328">
    <property type="entry name" value="Kre9/Knh1"/>
</dbReference>
<gene>
    <name evidence="2" type="ORF">CVT24_003104</name>
</gene>
<accession>A0A409YXU2</accession>
<dbReference type="AlphaFoldDB" id="A0A409YXU2"/>
<comment type="caution">
    <text evidence="2">The sequence shown here is derived from an EMBL/GenBank/DDBJ whole genome shotgun (WGS) entry which is preliminary data.</text>
</comment>
<dbReference type="EMBL" id="NHTK01000329">
    <property type="protein sequence ID" value="PPR07827.1"/>
    <property type="molecule type" value="Genomic_DNA"/>
</dbReference>
<dbReference type="OrthoDB" id="2432613at2759"/>
<dbReference type="PANTHER" id="PTHR28154:SF1">
    <property type="entry name" value="CELL WALL SYNTHESIS PROTEIN KNH1-RELATED"/>
    <property type="match status" value="1"/>
</dbReference>
<proteinExistence type="predicted"/>
<dbReference type="STRING" id="181874.A0A409YXU2"/>
<feature type="compositionally biased region" description="Low complexity" evidence="1">
    <location>
        <begin position="85"/>
        <end position="120"/>
    </location>
</feature>
<protein>
    <submittedName>
        <fullName evidence="2">Uncharacterized protein</fullName>
    </submittedName>
</protein>
<name>A0A409YXU2_9AGAR</name>
<feature type="region of interest" description="Disordered" evidence="1">
    <location>
        <begin position="84"/>
        <end position="120"/>
    </location>
</feature>
<dbReference type="GO" id="GO:0006078">
    <property type="term" value="P:(1-&gt;6)-beta-D-glucan biosynthetic process"/>
    <property type="evidence" value="ECO:0007669"/>
    <property type="project" value="InterPro"/>
</dbReference>
<dbReference type="GO" id="GO:0042546">
    <property type="term" value="P:cell wall biogenesis"/>
    <property type="evidence" value="ECO:0007669"/>
    <property type="project" value="InterPro"/>
</dbReference>
<evidence type="ECO:0000256" key="1">
    <source>
        <dbReference type="SAM" id="MobiDB-lite"/>
    </source>
</evidence>
<evidence type="ECO:0000313" key="3">
    <source>
        <dbReference type="Proteomes" id="UP000284842"/>
    </source>
</evidence>
<reference evidence="2 3" key="1">
    <citation type="journal article" date="2018" name="Evol. Lett.">
        <title>Horizontal gene cluster transfer increased hallucinogenic mushroom diversity.</title>
        <authorList>
            <person name="Reynolds H.T."/>
            <person name="Vijayakumar V."/>
            <person name="Gluck-Thaler E."/>
            <person name="Korotkin H.B."/>
            <person name="Matheny P.B."/>
            <person name="Slot J.C."/>
        </authorList>
    </citation>
    <scope>NUCLEOTIDE SEQUENCE [LARGE SCALE GENOMIC DNA]</scope>
    <source>
        <strain evidence="2 3">2629</strain>
    </source>
</reference>